<dbReference type="EMBL" id="CACVKT020008252">
    <property type="protein sequence ID" value="CAC5413855.1"/>
    <property type="molecule type" value="Genomic_DNA"/>
</dbReference>
<dbReference type="InterPro" id="IPR006342">
    <property type="entry name" value="FkbM_mtfrase"/>
</dbReference>
<feature type="transmembrane region" description="Helical" evidence="1">
    <location>
        <begin position="9"/>
        <end position="27"/>
    </location>
</feature>
<feature type="domain" description="Methyltransferase FkbM" evidence="2">
    <location>
        <begin position="86"/>
        <end position="253"/>
    </location>
</feature>
<dbReference type="SUPFAM" id="SSF53335">
    <property type="entry name" value="S-adenosyl-L-methionine-dependent methyltransferases"/>
    <property type="match status" value="1"/>
</dbReference>
<dbReference type="Gene3D" id="3.40.50.150">
    <property type="entry name" value="Vaccinia Virus protein VP39"/>
    <property type="match status" value="1"/>
</dbReference>
<dbReference type="GO" id="GO:0005886">
    <property type="term" value="C:plasma membrane"/>
    <property type="evidence" value="ECO:0007669"/>
    <property type="project" value="TreeGrafter"/>
</dbReference>
<dbReference type="PANTHER" id="PTHR34009">
    <property type="entry name" value="PROTEIN STAR"/>
    <property type="match status" value="1"/>
</dbReference>
<evidence type="ECO:0000313" key="3">
    <source>
        <dbReference type="EMBL" id="CAC5413855.1"/>
    </source>
</evidence>
<keyword evidence="1" id="KW-0472">Membrane</keyword>
<dbReference type="InterPro" id="IPR029063">
    <property type="entry name" value="SAM-dependent_MTases_sf"/>
</dbReference>
<dbReference type="GO" id="GO:0006888">
    <property type="term" value="P:endoplasmic reticulum to Golgi vesicle-mediated transport"/>
    <property type="evidence" value="ECO:0007669"/>
    <property type="project" value="TreeGrafter"/>
</dbReference>
<dbReference type="GO" id="GO:0016197">
    <property type="term" value="P:endosomal transport"/>
    <property type="evidence" value="ECO:0007669"/>
    <property type="project" value="TreeGrafter"/>
</dbReference>
<evidence type="ECO:0000259" key="2">
    <source>
        <dbReference type="Pfam" id="PF05050"/>
    </source>
</evidence>
<name>A0A6J8E2Y3_MYTCO</name>
<keyword evidence="4" id="KW-1185">Reference proteome</keyword>
<protein>
    <recommendedName>
        <fullName evidence="2">Methyltransferase FkbM domain-containing protein</fullName>
    </recommendedName>
</protein>
<gene>
    <name evidence="3" type="ORF">MCOR_46712</name>
</gene>
<dbReference type="OrthoDB" id="6352234at2759"/>
<dbReference type="GO" id="GO:0031902">
    <property type="term" value="C:late endosome membrane"/>
    <property type="evidence" value="ECO:0007669"/>
    <property type="project" value="TreeGrafter"/>
</dbReference>
<dbReference type="Pfam" id="PF05050">
    <property type="entry name" value="Methyltransf_21"/>
    <property type="match status" value="1"/>
</dbReference>
<evidence type="ECO:0000313" key="4">
    <source>
        <dbReference type="Proteomes" id="UP000507470"/>
    </source>
</evidence>
<evidence type="ECO:0000256" key="1">
    <source>
        <dbReference type="SAM" id="Phobius"/>
    </source>
</evidence>
<proteinExistence type="predicted"/>
<dbReference type="AlphaFoldDB" id="A0A6J8E2Y3"/>
<dbReference type="GO" id="GO:0005794">
    <property type="term" value="C:Golgi apparatus"/>
    <property type="evidence" value="ECO:0007669"/>
    <property type="project" value="TreeGrafter"/>
</dbReference>
<keyword evidence="1" id="KW-0812">Transmembrane</keyword>
<sequence>MTLFNTRQPIWIILLCSLILVLVYYILSPFIRSYGVKDVVVHKGTGTYVLDHPDGMVNGTLAWSQHGQDRYIDKFLHGKRNGFFVEIGGYDGEEYSNTLFLEKERGWTGLLVEANPYMYQIMLKKNRKCYMANACISNSEPYMTLIIAGALTSVQETLTDDQRRRLKNVKKYSKSDHWLHAGEKITVQCFSLQSLLKEIGQRRVDYFSLDVEGAEMMILNSIDWEELDIDVLTIETQDRRDQILKFMKKVGYKWIRKLNRDDIFKKK</sequence>
<organism evidence="3 4">
    <name type="scientific">Mytilus coruscus</name>
    <name type="common">Sea mussel</name>
    <dbReference type="NCBI Taxonomy" id="42192"/>
    <lineage>
        <taxon>Eukaryota</taxon>
        <taxon>Metazoa</taxon>
        <taxon>Spiralia</taxon>
        <taxon>Lophotrochozoa</taxon>
        <taxon>Mollusca</taxon>
        <taxon>Bivalvia</taxon>
        <taxon>Autobranchia</taxon>
        <taxon>Pteriomorphia</taxon>
        <taxon>Mytilida</taxon>
        <taxon>Mytiloidea</taxon>
        <taxon>Mytilidae</taxon>
        <taxon>Mytilinae</taxon>
        <taxon>Mytilus</taxon>
    </lineage>
</organism>
<dbReference type="GO" id="GO:0005789">
    <property type="term" value="C:endoplasmic reticulum membrane"/>
    <property type="evidence" value="ECO:0007669"/>
    <property type="project" value="TreeGrafter"/>
</dbReference>
<accession>A0A6J8E2Y3</accession>
<dbReference type="PANTHER" id="PTHR34009:SF2">
    <property type="entry name" value="PROTEIN STAR"/>
    <property type="match status" value="1"/>
</dbReference>
<reference evidence="3 4" key="1">
    <citation type="submission" date="2020-06" db="EMBL/GenBank/DDBJ databases">
        <authorList>
            <person name="Li R."/>
            <person name="Bekaert M."/>
        </authorList>
    </citation>
    <scope>NUCLEOTIDE SEQUENCE [LARGE SCALE GENOMIC DNA]</scope>
    <source>
        <strain evidence="4">wild</strain>
    </source>
</reference>
<dbReference type="InterPro" id="IPR053202">
    <property type="entry name" value="EGF_Rcpt_Signaling_Reg"/>
</dbReference>
<keyword evidence="1" id="KW-1133">Transmembrane helix</keyword>
<dbReference type="Proteomes" id="UP000507470">
    <property type="component" value="Unassembled WGS sequence"/>
</dbReference>